<dbReference type="InterPro" id="IPR006056">
    <property type="entry name" value="RidA"/>
</dbReference>
<organism evidence="2 3">
    <name type="scientific">Tigheibacillus jepli</name>
    <dbReference type="NCBI Taxonomy" id="3035914"/>
    <lineage>
        <taxon>Bacteria</taxon>
        <taxon>Bacillati</taxon>
        <taxon>Bacillota</taxon>
        <taxon>Bacilli</taxon>
        <taxon>Bacillales</taxon>
        <taxon>Bacillaceae</taxon>
        <taxon>Tigheibacillus</taxon>
    </lineage>
</organism>
<dbReference type="PROSITE" id="PS01094">
    <property type="entry name" value="UPF0076"/>
    <property type="match status" value="1"/>
</dbReference>
<gene>
    <name evidence="2" type="ORF">P5G51_002575</name>
</gene>
<dbReference type="NCBIfam" id="TIGR00004">
    <property type="entry name" value="Rid family detoxifying hydrolase"/>
    <property type="match status" value="1"/>
</dbReference>
<dbReference type="CDD" id="cd00448">
    <property type="entry name" value="YjgF_YER057c_UK114_family"/>
    <property type="match status" value="1"/>
</dbReference>
<dbReference type="Pfam" id="PF01042">
    <property type="entry name" value="Ribonuc_L-PSP"/>
    <property type="match status" value="1"/>
</dbReference>
<comment type="similarity">
    <text evidence="1">Belongs to the RutC family.</text>
</comment>
<proteinExistence type="inferred from homology"/>
<comment type="caution">
    <text evidence="2">The sequence shown here is derived from an EMBL/GenBank/DDBJ whole genome shotgun (WGS) entry which is preliminary data.</text>
</comment>
<dbReference type="RefSeq" id="WP_306067422.1">
    <property type="nucleotide sequence ID" value="NZ_JAROCA020000001.1"/>
</dbReference>
<protein>
    <submittedName>
        <fullName evidence="2">RidA family protein</fullName>
    </submittedName>
</protein>
<dbReference type="InterPro" id="IPR035959">
    <property type="entry name" value="RutC-like_sf"/>
</dbReference>
<dbReference type="Gene3D" id="3.30.1330.40">
    <property type="entry name" value="RutC-like"/>
    <property type="match status" value="1"/>
</dbReference>
<dbReference type="EMBL" id="JAROCA020000001">
    <property type="protein sequence ID" value="MDY0404443.1"/>
    <property type="molecule type" value="Genomic_DNA"/>
</dbReference>
<reference evidence="2 3" key="1">
    <citation type="submission" date="2023-10" db="EMBL/GenBank/DDBJ databases">
        <title>179-bfca-hs.</title>
        <authorList>
            <person name="Miliotis G."/>
            <person name="Sengupta P."/>
            <person name="Hameed A."/>
            <person name="Chuvochina M."/>
            <person name="Mcdonagh F."/>
            <person name="Simpson A.C."/>
            <person name="Singh N.K."/>
            <person name="Rekha P.D."/>
            <person name="Raman K."/>
            <person name="Hugenholtz P."/>
            <person name="Venkateswaran K."/>
        </authorList>
    </citation>
    <scope>NUCLEOTIDE SEQUENCE [LARGE SCALE GENOMIC DNA]</scope>
    <source>
        <strain evidence="2 3">179-BFC-A-HS</strain>
    </source>
</reference>
<evidence type="ECO:0000313" key="2">
    <source>
        <dbReference type="EMBL" id="MDY0404443.1"/>
    </source>
</evidence>
<keyword evidence="3" id="KW-1185">Reference proteome</keyword>
<sequence>MEKIYSKQAPDAIGPYSQAIKAGDYVYISGQIGLNDETHEIKADIEGQTKQVMENLQAILKEAGCDFSQVVKTTIYLSDIKYFATVNDIYGSYLSEPYPARACVEVAGLPKDVLVEIEAVAYIG</sequence>
<name>A0ABU5CDP1_9BACI</name>
<evidence type="ECO:0000313" key="3">
    <source>
        <dbReference type="Proteomes" id="UP001228376"/>
    </source>
</evidence>
<dbReference type="SUPFAM" id="SSF55298">
    <property type="entry name" value="YjgF-like"/>
    <property type="match status" value="1"/>
</dbReference>
<dbReference type="PANTHER" id="PTHR11803">
    <property type="entry name" value="2-IMINOBUTANOATE/2-IMINOPROPANOATE DEAMINASE RIDA"/>
    <property type="match status" value="1"/>
</dbReference>
<dbReference type="InterPro" id="IPR019897">
    <property type="entry name" value="RidA_CS"/>
</dbReference>
<dbReference type="Proteomes" id="UP001228376">
    <property type="component" value="Unassembled WGS sequence"/>
</dbReference>
<dbReference type="PANTHER" id="PTHR11803:SF39">
    <property type="entry name" value="2-IMINOBUTANOATE_2-IMINOPROPANOATE DEAMINASE"/>
    <property type="match status" value="1"/>
</dbReference>
<dbReference type="InterPro" id="IPR006175">
    <property type="entry name" value="YjgF/YER057c/UK114"/>
</dbReference>
<evidence type="ECO:0000256" key="1">
    <source>
        <dbReference type="ARBA" id="ARBA00010552"/>
    </source>
</evidence>
<accession>A0ABU5CDP1</accession>